<name>A0A1G4T6R8_9BACL</name>
<protein>
    <submittedName>
        <fullName evidence="1">Uncharacterized protein</fullName>
    </submittedName>
</protein>
<sequence length="68" mass="7705">MDRTCTELGANFVATSGYWYLSRTMLMFGHGYKSLEEGLLIVEISSISKGKIINYQLHVLYEKESLPA</sequence>
<dbReference type="AlphaFoldDB" id="A0A1G4T6R8"/>
<keyword evidence="2" id="KW-1185">Reference proteome</keyword>
<organism evidence="1 2">
    <name type="scientific">Paenibacillus tianmuensis</name>
    <dbReference type="NCBI Taxonomy" id="624147"/>
    <lineage>
        <taxon>Bacteria</taxon>
        <taxon>Bacillati</taxon>
        <taxon>Bacillota</taxon>
        <taxon>Bacilli</taxon>
        <taxon>Bacillales</taxon>
        <taxon>Paenibacillaceae</taxon>
        <taxon>Paenibacillus</taxon>
    </lineage>
</organism>
<accession>A0A1G4T6R8</accession>
<dbReference type="EMBL" id="FMTT01000044">
    <property type="protein sequence ID" value="SCW77152.1"/>
    <property type="molecule type" value="Genomic_DNA"/>
</dbReference>
<evidence type="ECO:0000313" key="1">
    <source>
        <dbReference type="EMBL" id="SCW77152.1"/>
    </source>
</evidence>
<proteinExistence type="predicted"/>
<gene>
    <name evidence="1" type="ORF">SAMN04487970_10444</name>
</gene>
<dbReference type="Proteomes" id="UP000198601">
    <property type="component" value="Unassembled WGS sequence"/>
</dbReference>
<evidence type="ECO:0000313" key="2">
    <source>
        <dbReference type="Proteomes" id="UP000198601"/>
    </source>
</evidence>
<reference evidence="2" key="1">
    <citation type="submission" date="2016-10" db="EMBL/GenBank/DDBJ databases">
        <authorList>
            <person name="Varghese N."/>
            <person name="Submissions S."/>
        </authorList>
    </citation>
    <scope>NUCLEOTIDE SEQUENCE [LARGE SCALE GENOMIC DNA]</scope>
    <source>
        <strain evidence="2">CGMCC 1.8946</strain>
    </source>
</reference>